<dbReference type="SMART" id="SM00342">
    <property type="entry name" value="HTH_ARAC"/>
    <property type="match status" value="1"/>
</dbReference>
<evidence type="ECO:0000259" key="4">
    <source>
        <dbReference type="PROSITE" id="PS01124"/>
    </source>
</evidence>
<accession>A0A5M9HVL6</accession>
<dbReference type="InterPro" id="IPR018062">
    <property type="entry name" value="HTH_AraC-typ_CS"/>
</dbReference>
<evidence type="ECO:0000256" key="2">
    <source>
        <dbReference type="ARBA" id="ARBA00023125"/>
    </source>
</evidence>
<evidence type="ECO:0000313" key="5">
    <source>
        <dbReference type="EMBL" id="KAA8500667.1"/>
    </source>
</evidence>
<dbReference type="EMBL" id="VMSO01000019">
    <property type="protein sequence ID" value="KAA8500667.1"/>
    <property type="molecule type" value="Genomic_DNA"/>
</dbReference>
<dbReference type="GO" id="GO:0003700">
    <property type="term" value="F:DNA-binding transcription factor activity"/>
    <property type="evidence" value="ECO:0007669"/>
    <property type="project" value="InterPro"/>
</dbReference>
<dbReference type="OrthoDB" id="9772607at2"/>
<dbReference type="InterPro" id="IPR009057">
    <property type="entry name" value="Homeodomain-like_sf"/>
</dbReference>
<organism evidence="5 6">
    <name type="scientific">Mediterraneibacter catenae</name>
    <dbReference type="NCBI Taxonomy" id="2594882"/>
    <lineage>
        <taxon>Bacteria</taxon>
        <taxon>Bacillati</taxon>
        <taxon>Bacillota</taxon>
        <taxon>Clostridia</taxon>
        <taxon>Lachnospirales</taxon>
        <taxon>Lachnospiraceae</taxon>
        <taxon>Mediterraneibacter</taxon>
    </lineage>
</organism>
<keyword evidence="1" id="KW-0805">Transcription regulation</keyword>
<gene>
    <name evidence="5" type="ORF">FNY66_12215</name>
</gene>
<dbReference type="SUPFAM" id="SSF46689">
    <property type="entry name" value="Homeodomain-like"/>
    <property type="match status" value="1"/>
</dbReference>
<sequence>MGKELYTIIEKLKDVPEGICVNIRHSLGTSDIVKTASSEGMTDSSRLKSETYELYPGIELSFHCYLADHFHIRHCHGISVLSIDHCRAGRIGWEMKGGLSLYFGSGDLSFHYTDKCSDSEITLPLGYYEGLSIALDLPVLQDSLPELLNDAGVDVRDLCLKFCGDRETAALPASSRIEHIFSEVYDLPEQTKLPYLKLKCQELLMFLNMAEPAMENALDAHYSEQVSLIRQIHDQMTEHPEKRYTIDELAKEYLINTAALKSIFKSVYGMPVAAYMKHYRIMKAAGLLRNSNESIASVARAVGYESQSKFSAAFKDIMKILPTDYRRQYTHV</sequence>
<dbReference type="PROSITE" id="PS01124">
    <property type="entry name" value="HTH_ARAC_FAMILY_2"/>
    <property type="match status" value="1"/>
</dbReference>
<evidence type="ECO:0000256" key="1">
    <source>
        <dbReference type="ARBA" id="ARBA00023015"/>
    </source>
</evidence>
<dbReference type="PANTHER" id="PTHR47893:SF1">
    <property type="entry name" value="REGULATORY PROTEIN PCHR"/>
    <property type="match status" value="1"/>
</dbReference>
<dbReference type="RefSeq" id="WP_150311319.1">
    <property type="nucleotide sequence ID" value="NZ_VMSO01000019.1"/>
</dbReference>
<feature type="domain" description="HTH araC/xylS-type" evidence="4">
    <location>
        <begin position="230"/>
        <end position="328"/>
    </location>
</feature>
<dbReference type="PROSITE" id="PS00041">
    <property type="entry name" value="HTH_ARAC_FAMILY_1"/>
    <property type="match status" value="1"/>
</dbReference>
<dbReference type="InterPro" id="IPR018060">
    <property type="entry name" value="HTH_AraC"/>
</dbReference>
<dbReference type="Proteomes" id="UP000322025">
    <property type="component" value="Unassembled WGS sequence"/>
</dbReference>
<dbReference type="PANTHER" id="PTHR47893">
    <property type="entry name" value="REGULATORY PROTEIN PCHR"/>
    <property type="match status" value="1"/>
</dbReference>
<evidence type="ECO:0000256" key="3">
    <source>
        <dbReference type="ARBA" id="ARBA00023163"/>
    </source>
</evidence>
<keyword evidence="2" id="KW-0238">DNA-binding</keyword>
<dbReference type="InterPro" id="IPR053142">
    <property type="entry name" value="PchR_regulatory_protein"/>
</dbReference>
<dbReference type="GO" id="GO:0043565">
    <property type="term" value="F:sequence-specific DNA binding"/>
    <property type="evidence" value="ECO:0007669"/>
    <property type="project" value="InterPro"/>
</dbReference>
<keyword evidence="3" id="KW-0804">Transcription</keyword>
<dbReference type="AlphaFoldDB" id="A0A5M9HVL6"/>
<reference evidence="5 6" key="1">
    <citation type="submission" date="2019-07" db="EMBL/GenBank/DDBJ databases">
        <authorList>
            <person name="Wongkuna S."/>
            <person name="Scaria J."/>
        </authorList>
    </citation>
    <scope>NUCLEOTIDE SEQUENCE [LARGE SCALE GENOMIC DNA]</scope>
    <source>
        <strain evidence="5 6">SW178</strain>
    </source>
</reference>
<evidence type="ECO:0000313" key="6">
    <source>
        <dbReference type="Proteomes" id="UP000322025"/>
    </source>
</evidence>
<name>A0A5M9HVL6_9FIRM</name>
<keyword evidence="6" id="KW-1185">Reference proteome</keyword>
<dbReference type="Gene3D" id="1.10.10.60">
    <property type="entry name" value="Homeodomain-like"/>
    <property type="match status" value="1"/>
</dbReference>
<proteinExistence type="predicted"/>
<comment type="caution">
    <text evidence="5">The sequence shown here is derived from an EMBL/GenBank/DDBJ whole genome shotgun (WGS) entry which is preliminary data.</text>
</comment>
<dbReference type="Pfam" id="PF12833">
    <property type="entry name" value="HTH_18"/>
    <property type="match status" value="1"/>
</dbReference>
<protein>
    <submittedName>
        <fullName evidence="5">Helix-turn-helix transcriptional regulator</fullName>
    </submittedName>
</protein>